<dbReference type="SMART" id="SM01155">
    <property type="entry name" value="DUF1713"/>
    <property type="match status" value="1"/>
</dbReference>
<keyword evidence="4" id="KW-1185">Reference proteome</keyword>
<feature type="domain" description="Ribosomal protein mS38 C-terminal" evidence="2">
    <location>
        <begin position="87"/>
        <end position="120"/>
    </location>
</feature>
<evidence type="ECO:0000259" key="2">
    <source>
        <dbReference type="SMART" id="SM01155"/>
    </source>
</evidence>
<evidence type="ECO:0000313" key="4">
    <source>
        <dbReference type="Proteomes" id="UP000612746"/>
    </source>
</evidence>
<dbReference type="InterPro" id="IPR013177">
    <property type="entry name" value="Ribosomal_mS38_C"/>
</dbReference>
<protein>
    <recommendedName>
        <fullName evidence="2">Ribosomal protein mS38 C-terminal domain-containing protein</fullName>
    </recommendedName>
</protein>
<gene>
    <name evidence="3" type="ORF">INT44_008960</name>
</gene>
<feature type="transmembrane region" description="Helical" evidence="1">
    <location>
        <begin position="22"/>
        <end position="42"/>
    </location>
</feature>
<proteinExistence type="predicted"/>
<evidence type="ECO:0000313" key="3">
    <source>
        <dbReference type="EMBL" id="KAG2183949.1"/>
    </source>
</evidence>
<name>A0A8H7Q2Q4_9FUNG</name>
<reference evidence="3" key="1">
    <citation type="submission" date="2020-12" db="EMBL/GenBank/DDBJ databases">
        <title>Metabolic potential, ecology and presence of endohyphal bacteria is reflected in genomic diversity of Mucoromycotina.</title>
        <authorList>
            <person name="Muszewska A."/>
            <person name="Okrasinska A."/>
            <person name="Steczkiewicz K."/>
            <person name="Drgas O."/>
            <person name="Orlowska M."/>
            <person name="Perlinska-Lenart U."/>
            <person name="Aleksandrzak-Piekarczyk T."/>
            <person name="Szatraj K."/>
            <person name="Zielenkiewicz U."/>
            <person name="Pilsyk S."/>
            <person name="Malc E."/>
            <person name="Mieczkowski P."/>
            <person name="Kruszewska J.S."/>
            <person name="Biernat P."/>
            <person name="Pawlowska J."/>
        </authorList>
    </citation>
    <scope>NUCLEOTIDE SEQUENCE</scope>
    <source>
        <strain evidence="3">WA0000051536</strain>
    </source>
</reference>
<keyword evidence="1" id="KW-1133">Transmembrane helix</keyword>
<accession>A0A8H7Q2Q4</accession>
<sequence length="120" mass="13693">MSIVDDTHHMDFSQHYASVARYFTQVLIAAVFSILEGLAFILDRTQYSNTIFYTLGSGTTSNVSFLTQYMATLKPFQAPSAPQPTTHSISALRKRTLEVTKHNHKKLMKRTRELRNRIGK</sequence>
<dbReference type="Proteomes" id="UP000612746">
    <property type="component" value="Unassembled WGS sequence"/>
</dbReference>
<evidence type="ECO:0000256" key="1">
    <source>
        <dbReference type="SAM" id="Phobius"/>
    </source>
</evidence>
<keyword evidence="1" id="KW-0472">Membrane</keyword>
<comment type="caution">
    <text evidence="3">The sequence shown here is derived from an EMBL/GenBank/DDBJ whole genome shotgun (WGS) entry which is preliminary data.</text>
</comment>
<dbReference type="EMBL" id="JAEPRA010000006">
    <property type="protein sequence ID" value="KAG2183949.1"/>
    <property type="molecule type" value="Genomic_DNA"/>
</dbReference>
<dbReference type="Pfam" id="PF08213">
    <property type="entry name" value="COX24_C"/>
    <property type="match status" value="1"/>
</dbReference>
<keyword evidence="1" id="KW-0812">Transmembrane</keyword>
<organism evidence="3 4">
    <name type="scientific">Umbelopsis vinacea</name>
    <dbReference type="NCBI Taxonomy" id="44442"/>
    <lineage>
        <taxon>Eukaryota</taxon>
        <taxon>Fungi</taxon>
        <taxon>Fungi incertae sedis</taxon>
        <taxon>Mucoromycota</taxon>
        <taxon>Mucoromycotina</taxon>
        <taxon>Umbelopsidomycetes</taxon>
        <taxon>Umbelopsidales</taxon>
        <taxon>Umbelopsidaceae</taxon>
        <taxon>Umbelopsis</taxon>
    </lineage>
</organism>
<dbReference type="AlphaFoldDB" id="A0A8H7Q2Q4"/>